<evidence type="ECO:0000256" key="7">
    <source>
        <dbReference type="SAM" id="Phobius"/>
    </source>
</evidence>
<feature type="domain" description="RNA polymerase sigma-70 region 2" evidence="8">
    <location>
        <begin position="79"/>
        <end position="146"/>
    </location>
</feature>
<dbReference type="InterPro" id="IPR039425">
    <property type="entry name" value="RNA_pol_sigma-70-like"/>
</dbReference>
<dbReference type="AlphaFoldDB" id="A0A3M9M7U5"/>
<sequence length="508" mass="53342">MTGRLRPRARESAGMPRRNEPRGRSLWENFGRGGSGRGAAHDRTHSTDGGPAMTALTDADDRQLLALVRRGDADAMAALWSRHYPATLAAARRISRQPKDAEEFASDAFCGMLHALSNDSGPATSVRGYLLTAVRNQATTRARRAAASDVLTDEITDFEDTDHAPLDPVAHHAELGLVREAFATLPPSWQSVLWRTAVDHEKNTDIAADLGKSPNAVAALARRARLGFRVAYIRAHGSTHGIAPECAPFVPRLVELLPDAEVVAAADVRRHVEECHTCKRRLADLRLVDRDLGALLLPALLALGSGIAWATAATAAPATAHVAGGVAWLHWARGVGQSRKVAIGGAAAAGVLAVGMCSAYAIVHSSGQHAAAAPATTQSSTAGPKSTAAASFSSRSARSSAHRSRVSPTHVTTSSSRSQTVRAISRHTSTSASPTAPSSQPRSTTSPVAPPSTRPAPTTTSSTSRPVAPPSSTTTPTRTTRPTQPPTSTPTASPTTPPCWLIFCWLTD</sequence>
<keyword evidence="5" id="KW-0804">Transcription</keyword>
<dbReference type="EMBL" id="RJJQ01000011">
    <property type="protein sequence ID" value="RNI21295.1"/>
    <property type="molecule type" value="Genomic_DNA"/>
</dbReference>
<dbReference type="InterPro" id="IPR013324">
    <property type="entry name" value="RNA_pol_sigma_r3/r4-like"/>
</dbReference>
<dbReference type="Pfam" id="PF04542">
    <property type="entry name" value="Sigma70_r2"/>
    <property type="match status" value="1"/>
</dbReference>
<protein>
    <submittedName>
        <fullName evidence="9">Sigma-70 family RNA polymerase sigma factor</fullName>
    </submittedName>
</protein>
<dbReference type="SUPFAM" id="SSF88946">
    <property type="entry name" value="Sigma2 domain of RNA polymerase sigma factors"/>
    <property type="match status" value="1"/>
</dbReference>
<keyword evidence="7" id="KW-0472">Membrane</keyword>
<dbReference type="Proteomes" id="UP000271678">
    <property type="component" value="Unassembled WGS sequence"/>
</dbReference>
<feature type="compositionally biased region" description="Low complexity" evidence="6">
    <location>
        <begin position="374"/>
        <end position="399"/>
    </location>
</feature>
<keyword evidence="3" id="KW-0731">Sigma factor</keyword>
<feature type="compositionally biased region" description="Low complexity" evidence="6">
    <location>
        <begin position="406"/>
        <end position="447"/>
    </location>
</feature>
<evidence type="ECO:0000256" key="5">
    <source>
        <dbReference type="ARBA" id="ARBA00023163"/>
    </source>
</evidence>
<dbReference type="Gene3D" id="1.10.1740.10">
    <property type="match status" value="1"/>
</dbReference>
<dbReference type="InterPro" id="IPR013325">
    <property type="entry name" value="RNA_pol_sigma_r2"/>
</dbReference>
<dbReference type="GO" id="GO:0003677">
    <property type="term" value="F:DNA binding"/>
    <property type="evidence" value="ECO:0007669"/>
    <property type="project" value="UniProtKB-KW"/>
</dbReference>
<reference evidence="9 10" key="1">
    <citation type="submission" date="2018-11" db="EMBL/GenBank/DDBJ databases">
        <title>Draft genome of Simplicispira Flexivirga sp. BO-16.</title>
        <authorList>
            <person name="Im W.T."/>
        </authorList>
    </citation>
    <scope>NUCLEOTIDE SEQUENCE [LARGE SCALE GENOMIC DNA]</scope>
    <source>
        <strain evidence="9 10">BO-16</strain>
    </source>
</reference>
<feature type="region of interest" description="Disordered" evidence="6">
    <location>
        <begin position="374"/>
        <end position="494"/>
    </location>
</feature>
<keyword evidence="7" id="KW-1133">Transmembrane helix</keyword>
<keyword evidence="10" id="KW-1185">Reference proteome</keyword>
<gene>
    <name evidence="9" type="ORF">EFY87_11410</name>
</gene>
<feature type="region of interest" description="Disordered" evidence="6">
    <location>
        <begin position="1"/>
        <end position="55"/>
    </location>
</feature>
<dbReference type="InterPro" id="IPR036388">
    <property type="entry name" value="WH-like_DNA-bd_sf"/>
</dbReference>
<keyword evidence="2" id="KW-0805">Transcription regulation</keyword>
<dbReference type="GO" id="GO:0016987">
    <property type="term" value="F:sigma factor activity"/>
    <property type="evidence" value="ECO:0007669"/>
    <property type="project" value="UniProtKB-KW"/>
</dbReference>
<keyword evidence="4" id="KW-0238">DNA-binding</keyword>
<dbReference type="InterPro" id="IPR014284">
    <property type="entry name" value="RNA_pol_sigma-70_dom"/>
</dbReference>
<evidence type="ECO:0000259" key="8">
    <source>
        <dbReference type="Pfam" id="PF04542"/>
    </source>
</evidence>
<evidence type="ECO:0000313" key="10">
    <source>
        <dbReference type="Proteomes" id="UP000271678"/>
    </source>
</evidence>
<dbReference type="NCBIfam" id="TIGR02937">
    <property type="entry name" value="sigma70-ECF"/>
    <property type="match status" value="1"/>
</dbReference>
<comment type="caution">
    <text evidence="9">The sequence shown here is derived from an EMBL/GenBank/DDBJ whole genome shotgun (WGS) entry which is preliminary data.</text>
</comment>
<dbReference type="Gene3D" id="1.10.10.10">
    <property type="entry name" value="Winged helix-like DNA-binding domain superfamily/Winged helix DNA-binding domain"/>
    <property type="match status" value="1"/>
</dbReference>
<dbReference type="SUPFAM" id="SSF88659">
    <property type="entry name" value="Sigma3 and sigma4 domains of RNA polymerase sigma factors"/>
    <property type="match status" value="1"/>
</dbReference>
<proteinExistence type="inferred from homology"/>
<dbReference type="InterPro" id="IPR007627">
    <property type="entry name" value="RNA_pol_sigma70_r2"/>
</dbReference>
<name>A0A3M9M7U5_9MICO</name>
<evidence type="ECO:0000256" key="3">
    <source>
        <dbReference type="ARBA" id="ARBA00023082"/>
    </source>
</evidence>
<comment type="similarity">
    <text evidence="1">Belongs to the sigma-70 factor family. ECF subfamily.</text>
</comment>
<dbReference type="PANTHER" id="PTHR43133:SF8">
    <property type="entry name" value="RNA POLYMERASE SIGMA FACTOR HI_1459-RELATED"/>
    <property type="match status" value="1"/>
</dbReference>
<feature type="compositionally biased region" description="Low complexity" evidence="6">
    <location>
        <begin position="455"/>
        <end position="482"/>
    </location>
</feature>
<evidence type="ECO:0000256" key="4">
    <source>
        <dbReference type="ARBA" id="ARBA00023125"/>
    </source>
</evidence>
<accession>A0A3M9M7U5</accession>
<evidence type="ECO:0000256" key="6">
    <source>
        <dbReference type="SAM" id="MobiDB-lite"/>
    </source>
</evidence>
<feature type="transmembrane region" description="Helical" evidence="7">
    <location>
        <begin position="341"/>
        <end position="363"/>
    </location>
</feature>
<dbReference type="PANTHER" id="PTHR43133">
    <property type="entry name" value="RNA POLYMERASE ECF-TYPE SIGMA FACTO"/>
    <property type="match status" value="1"/>
</dbReference>
<evidence type="ECO:0000256" key="1">
    <source>
        <dbReference type="ARBA" id="ARBA00010641"/>
    </source>
</evidence>
<evidence type="ECO:0000256" key="2">
    <source>
        <dbReference type="ARBA" id="ARBA00023015"/>
    </source>
</evidence>
<dbReference type="GO" id="GO:0006352">
    <property type="term" value="P:DNA-templated transcription initiation"/>
    <property type="evidence" value="ECO:0007669"/>
    <property type="project" value="InterPro"/>
</dbReference>
<evidence type="ECO:0000313" key="9">
    <source>
        <dbReference type="EMBL" id="RNI21295.1"/>
    </source>
</evidence>
<organism evidence="9 10">
    <name type="scientific">Flexivirga caeni</name>
    <dbReference type="NCBI Taxonomy" id="2294115"/>
    <lineage>
        <taxon>Bacteria</taxon>
        <taxon>Bacillati</taxon>
        <taxon>Actinomycetota</taxon>
        <taxon>Actinomycetes</taxon>
        <taxon>Micrococcales</taxon>
        <taxon>Dermacoccaceae</taxon>
        <taxon>Flexivirga</taxon>
    </lineage>
</organism>
<keyword evidence="7" id="KW-0812">Transmembrane</keyword>